<dbReference type="RefSeq" id="WP_227323538.1">
    <property type="nucleotide sequence ID" value="NZ_JAESVB010000019.1"/>
</dbReference>
<proteinExistence type="predicted"/>
<reference evidence="1" key="2">
    <citation type="submission" date="2021-01" db="EMBL/GenBank/DDBJ databases">
        <authorList>
            <person name="Mieszkin S."/>
            <person name="Pouder E."/>
            <person name="Alain K."/>
        </authorList>
    </citation>
    <scope>NUCLEOTIDE SEQUENCE</scope>
    <source>
        <strain evidence="1">HW T2.11</strain>
    </source>
</reference>
<gene>
    <name evidence="1" type="ORF">ASILVAE211_22065</name>
</gene>
<accession>A0A964E1L3</accession>
<sequence>MTNFDQEQALAEGWGVFEAGQSEDGSARIEIQRFDDAKIFADDHKAWTHVVGLARQGSQLHRGALELVDARARRVIEHLCGPW</sequence>
<reference evidence="1" key="1">
    <citation type="journal article" date="2021" name="Microorganisms">
        <title>Acidisoma silvae sp. nov. and Acidisomacellulosilytica sp. nov., Two Acidophilic Bacteria Isolated from Decaying Wood, Hydrolyzing Cellulose and Producing Poly-3-hydroxybutyrate.</title>
        <authorList>
            <person name="Mieszkin S."/>
            <person name="Pouder E."/>
            <person name="Uroz S."/>
            <person name="Simon-Colin C."/>
            <person name="Alain K."/>
        </authorList>
    </citation>
    <scope>NUCLEOTIDE SEQUENCE</scope>
    <source>
        <strain evidence="1">HW T2.11</strain>
    </source>
</reference>
<comment type="caution">
    <text evidence="1">The sequence shown here is derived from an EMBL/GenBank/DDBJ whole genome shotgun (WGS) entry which is preliminary data.</text>
</comment>
<organism evidence="1 2">
    <name type="scientific">Acidisoma silvae</name>
    <dbReference type="NCBI Taxonomy" id="2802396"/>
    <lineage>
        <taxon>Bacteria</taxon>
        <taxon>Pseudomonadati</taxon>
        <taxon>Pseudomonadota</taxon>
        <taxon>Alphaproteobacteria</taxon>
        <taxon>Acetobacterales</taxon>
        <taxon>Acidocellaceae</taxon>
        <taxon>Acidisoma</taxon>
    </lineage>
</organism>
<dbReference type="AlphaFoldDB" id="A0A964E1L3"/>
<evidence type="ECO:0000313" key="2">
    <source>
        <dbReference type="Proteomes" id="UP000708298"/>
    </source>
</evidence>
<keyword evidence="2" id="KW-1185">Reference proteome</keyword>
<protein>
    <submittedName>
        <fullName evidence="1">Uncharacterized protein</fullName>
    </submittedName>
</protein>
<dbReference type="EMBL" id="JAESVB010000019">
    <property type="protein sequence ID" value="MCB8877893.1"/>
    <property type="molecule type" value="Genomic_DNA"/>
</dbReference>
<name>A0A964E1L3_9PROT</name>
<dbReference type="Proteomes" id="UP000708298">
    <property type="component" value="Unassembled WGS sequence"/>
</dbReference>
<evidence type="ECO:0000313" key="1">
    <source>
        <dbReference type="EMBL" id="MCB8877893.1"/>
    </source>
</evidence>